<dbReference type="OrthoDB" id="5293418at2"/>
<dbReference type="PANTHER" id="PTHR40940">
    <property type="entry name" value="PROTEIN BATD-RELATED"/>
    <property type="match status" value="1"/>
</dbReference>
<dbReference type="AlphaFoldDB" id="A0A5E4ZP98"/>
<feature type="compositionally biased region" description="Basic residues" evidence="1">
    <location>
        <begin position="454"/>
        <end position="464"/>
    </location>
</feature>
<sequence length="488" mass="52956">MRDFVARWCRVVRIVRDLHVAHMACAVLMVLGICGALSVAGASNALADEPPKTMIRAHLEPAGNVVAGTQVKLVVDILTTTWLSDAPDWPLFDMPGAIVTLPDEQARNLSEMIGDQRWFGVSRAYRIAPQAGQRYTTPAFDIHVQPGGATAPVTLKTPSLSFVATVPPGAEGMKVFFPTSGLSVTQKIDPSSSHVQVGDTITRTVTQRATGTEAILIPPAPLADVDGMQRYARPATTHDDLQGGRELVAGVRTDSAMYVVNRSGHIELPAIDIEWWNTTANRREKVTLPAISVSARGAHETPLFEIPVEAVGRAAHRVIVLDRSDLWVAGAGVALVLGLLWIGPRIVGAGRRARQQLRAWRNAITTGEPHAWRQLQRVARTGSWQAFVSALYGWLDRRASARGQPPTGLSESGGSCADASEEIAALRKAVYARYSPNPPHRVDSSLAPTLKTIRKQMNRASRRSNRPDDLPPLYAPVPPHRPSRRSPN</sequence>
<organism evidence="3 4">
    <name type="scientific">Pandoraea captiosa</name>
    <dbReference type="NCBI Taxonomy" id="2508302"/>
    <lineage>
        <taxon>Bacteria</taxon>
        <taxon>Pseudomonadati</taxon>
        <taxon>Pseudomonadota</taxon>
        <taxon>Betaproteobacteria</taxon>
        <taxon>Burkholderiales</taxon>
        <taxon>Burkholderiaceae</taxon>
        <taxon>Pandoraea</taxon>
    </lineage>
</organism>
<dbReference type="EMBL" id="CABPSQ010000001">
    <property type="protein sequence ID" value="VVE62195.1"/>
    <property type="molecule type" value="Genomic_DNA"/>
</dbReference>
<gene>
    <name evidence="3" type="ORF">PCA31118_00930</name>
</gene>
<feature type="region of interest" description="Disordered" evidence="1">
    <location>
        <begin position="454"/>
        <end position="488"/>
    </location>
</feature>
<reference evidence="3 4" key="1">
    <citation type="submission" date="2019-08" db="EMBL/GenBank/DDBJ databases">
        <authorList>
            <person name="Peeters C."/>
        </authorList>
    </citation>
    <scope>NUCLEOTIDE SEQUENCE [LARGE SCALE GENOMIC DNA]</scope>
    <source>
        <strain evidence="3 4">LMG 31118</strain>
    </source>
</reference>
<feature type="transmembrane region" description="Helical" evidence="2">
    <location>
        <begin position="326"/>
        <end position="348"/>
    </location>
</feature>
<evidence type="ECO:0000313" key="4">
    <source>
        <dbReference type="Proteomes" id="UP000414136"/>
    </source>
</evidence>
<protein>
    <recommendedName>
        <fullName evidence="5">Protein BatD</fullName>
    </recommendedName>
</protein>
<evidence type="ECO:0000256" key="2">
    <source>
        <dbReference type="SAM" id="Phobius"/>
    </source>
</evidence>
<keyword evidence="4" id="KW-1185">Reference proteome</keyword>
<dbReference type="PANTHER" id="PTHR40940:SF1">
    <property type="entry name" value="PROTEIN BATD"/>
    <property type="match status" value="1"/>
</dbReference>
<keyword evidence="2" id="KW-0812">Transmembrane</keyword>
<dbReference type="Proteomes" id="UP000414136">
    <property type="component" value="Unassembled WGS sequence"/>
</dbReference>
<keyword evidence="2" id="KW-1133">Transmembrane helix</keyword>
<keyword evidence="2" id="KW-0472">Membrane</keyword>
<evidence type="ECO:0000313" key="3">
    <source>
        <dbReference type="EMBL" id="VVE62195.1"/>
    </source>
</evidence>
<evidence type="ECO:0008006" key="5">
    <source>
        <dbReference type="Google" id="ProtNLM"/>
    </source>
</evidence>
<evidence type="ECO:0000256" key="1">
    <source>
        <dbReference type="SAM" id="MobiDB-lite"/>
    </source>
</evidence>
<name>A0A5E4ZP98_9BURK</name>
<proteinExistence type="predicted"/>
<dbReference type="InterPro" id="IPR025738">
    <property type="entry name" value="BatD"/>
</dbReference>
<accession>A0A5E4ZP98</accession>